<dbReference type="SUPFAM" id="SSF51989">
    <property type="entry name" value="Glycosyl hydrolases family 6, cellulases"/>
    <property type="match status" value="1"/>
</dbReference>
<keyword evidence="4" id="KW-1015">Disulfide bond</keyword>
<comment type="similarity">
    <text evidence="9">Belongs to the glycosyl hydrolase family 6.</text>
</comment>
<evidence type="ECO:0000256" key="9">
    <source>
        <dbReference type="RuleBase" id="RU361186"/>
    </source>
</evidence>
<evidence type="ECO:0000256" key="10">
    <source>
        <dbReference type="SAM" id="MobiDB-lite"/>
    </source>
</evidence>
<dbReference type="InterPro" id="IPR016288">
    <property type="entry name" value="Beta_cellobiohydrolase"/>
</dbReference>
<dbReference type="EMBL" id="JACMYC010000006">
    <property type="protein sequence ID" value="MBC2960969.1"/>
    <property type="molecule type" value="Genomic_DNA"/>
</dbReference>
<keyword evidence="3 9" id="KW-0136">Cellulose degradation</keyword>
<reference evidence="12 13" key="1">
    <citation type="submission" date="2020-08" db="EMBL/GenBank/DDBJ databases">
        <title>novel species in genus Nocardioides.</title>
        <authorList>
            <person name="Zhang G."/>
        </authorList>
    </citation>
    <scope>NUCLEOTIDE SEQUENCE [LARGE SCALE GENOMIC DNA]</scope>
    <source>
        <strain evidence="12 13">SC8A-24</strain>
    </source>
</reference>
<keyword evidence="11" id="KW-1133">Transmembrane helix</keyword>
<evidence type="ECO:0000256" key="8">
    <source>
        <dbReference type="PROSITE-ProRule" id="PRU10057"/>
    </source>
</evidence>
<evidence type="ECO:0000256" key="1">
    <source>
        <dbReference type="ARBA" id="ARBA00022729"/>
    </source>
</evidence>
<dbReference type="PANTHER" id="PTHR34876:SF4">
    <property type="entry name" value="1,4-BETA-D-GLUCAN CELLOBIOHYDROLASE C-RELATED"/>
    <property type="match status" value="1"/>
</dbReference>
<keyword evidence="13" id="KW-1185">Reference proteome</keyword>
<dbReference type="PROSITE" id="PS00656">
    <property type="entry name" value="GLYCOSYL_HYDROL_F6_2"/>
    <property type="match status" value="1"/>
</dbReference>
<name>A0ABR6UAH7_9ACTN</name>
<dbReference type="PRINTS" id="PR00733">
    <property type="entry name" value="GLHYDRLASE6"/>
</dbReference>
<evidence type="ECO:0000256" key="5">
    <source>
        <dbReference type="ARBA" id="ARBA00023277"/>
    </source>
</evidence>
<feature type="transmembrane region" description="Helical" evidence="11">
    <location>
        <begin position="12"/>
        <end position="33"/>
    </location>
</feature>
<dbReference type="Proteomes" id="UP000604001">
    <property type="component" value="Unassembled WGS sequence"/>
</dbReference>
<dbReference type="RefSeq" id="WP_186346222.1">
    <property type="nucleotide sequence ID" value="NZ_BMMR01000004.1"/>
</dbReference>
<keyword evidence="11" id="KW-0812">Transmembrane</keyword>
<organism evidence="12 13">
    <name type="scientific">Nocardioides deserti</name>
    <dbReference type="NCBI Taxonomy" id="1588644"/>
    <lineage>
        <taxon>Bacteria</taxon>
        <taxon>Bacillati</taxon>
        <taxon>Actinomycetota</taxon>
        <taxon>Actinomycetes</taxon>
        <taxon>Propionibacteriales</taxon>
        <taxon>Nocardioidaceae</taxon>
        <taxon>Nocardioides</taxon>
    </lineage>
</organism>
<evidence type="ECO:0000313" key="12">
    <source>
        <dbReference type="EMBL" id="MBC2960969.1"/>
    </source>
</evidence>
<dbReference type="Pfam" id="PF01341">
    <property type="entry name" value="Glyco_hydro_6"/>
    <property type="match status" value="1"/>
</dbReference>
<protein>
    <recommendedName>
        <fullName evidence="9">Glucanase</fullName>
        <ecNumber evidence="9">3.2.1.-</ecNumber>
    </recommendedName>
</protein>
<dbReference type="InterPro" id="IPR036434">
    <property type="entry name" value="Beta_cellobiohydrolase_sf"/>
</dbReference>
<dbReference type="PANTHER" id="PTHR34876">
    <property type="match status" value="1"/>
</dbReference>
<gene>
    <name evidence="12" type="ORF">H7344_11760</name>
</gene>
<accession>A0ABR6UAH7</accession>
<dbReference type="InterPro" id="IPR001524">
    <property type="entry name" value="Glyco_hydro_6_CS"/>
</dbReference>
<evidence type="ECO:0000256" key="4">
    <source>
        <dbReference type="ARBA" id="ARBA00023157"/>
    </source>
</evidence>
<keyword evidence="2 9" id="KW-0378">Hydrolase</keyword>
<dbReference type="Gene3D" id="3.20.20.40">
    <property type="entry name" value="1, 4-beta cellobiohydrolase"/>
    <property type="match status" value="1"/>
</dbReference>
<keyword evidence="6 9" id="KW-0326">Glycosidase</keyword>
<keyword evidence="1" id="KW-0732">Signal</keyword>
<evidence type="ECO:0000256" key="11">
    <source>
        <dbReference type="SAM" id="Phobius"/>
    </source>
</evidence>
<keyword evidence="11" id="KW-0472">Membrane</keyword>
<feature type="region of interest" description="Disordered" evidence="10">
    <location>
        <begin position="51"/>
        <end position="71"/>
    </location>
</feature>
<keyword evidence="7 9" id="KW-0624">Polysaccharide degradation</keyword>
<keyword evidence="5 9" id="KW-0119">Carbohydrate metabolism</keyword>
<evidence type="ECO:0000256" key="7">
    <source>
        <dbReference type="ARBA" id="ARBA00023326"/>
    </source>
</evidence>
<evidence type="ECO:0000256" key="2">
    <source>
        <dbReference type="ARBA" id="ARBA00022801"/>
    </source>
</evidence>
<evidence type="ECO:0000256" key="6">
    <source>
        <dbReference type="ARBA" id="ARBA00023295"/>
    </source>
</evidence>
<sequence>MPDDVSRGSRVLSFAVGALAVVVVLVVAGVLVARAQHLGPWELGAQERNRFAEQPQHADPGSRTAQAARQAEADGRSVEAAAFAELAEVPQGIWLTPEERPAGDVGGYVAAVGGAADEAGEVPLFVVYGIPDRDCTGGYSSGGLRADAYVPWVEEIAAAAAPYAAVVVLEPDALASAVECDRRAERVDLLSQAVDVLADAGVTTYVDGGHSGWVPAKKVAGLLREVGVDQVRGFATNVSNYQTDRDEVRWAERLSGLVGGASYVVDSGRNGMGSPEEWCNPPGQALGQRPGYVDDGTGLDAYLWIKPPAESDGECNGGPPAGDFWGQRALELLGRS</sequence>
<evidence type="ECO:0000256" key="3">
    <source>
        <dbReference type="ARBA" id="ARBA00023001"/>
    </source>
</evidence>
<dbReference type="PIRSF" id="PIRSF001100">
    <property type="entry name" value="Beta_cellobiohydrolase"/>
    <property type="match status" value="1"/>
</dbReference>
<evidence type="ECO:0000313" key="13">
    <source>
        <dbReference type="Proteomes" id="UP000604001"/>
    </source>
</evidence>
<dbReference type="GO" id="GO:0016787">
    <property type="term" value="F:hydrolase activity"/>
    <property type="evidence" value="ECO:0007669"/>
    <property type="project" value="UniProtKB-KW"/>
</dbReference>
<feature type="active site" description="Proton donor" evidence="8">
    <location>
        <position position="172"/>
    </location>
</feature>
<comment type="caution">
    <text evidence="12">The sequence shown here is derived from an EMBL/GenBank/DDBJ whole genome shotgun (WGS) entry which is preliminary data.</text>
</comment>
<proteinExistence type="inferred from homology"/>
<dbReference type="EC" id="3.2.1.-" evidence="9"/>